<name>A0AAW9RJC4_9HYPH</name>
<accession>A0AAW9RJC4</accession>
<dbReference type="EMBL" id="JAZHOF010000001">
    <property type="protein sequence ID" value="MEJ8570262.1"/>
    <property type="molecule type" value="Genomic_DNA"/>
</dbReference>
<dbReference type="Pfam" id="PF00583">
    <property type="entry name" value="Acetyltransf_1"/>
    <property type="match status" value="1"/>
</dbReference>
<reference evidence="4 5" key="1">
    <citation type="submission" date="2024-02" db="EMBL/GenBank/DDBJ databases">
        <title>Genome analysis and characterization of Microbaculum marinisediminis sp. nov., isolated from marine sediment.</title>
        <authorList>
            <person name="Du Z.-J."/>
            <person name="Ye Y.-Q."/>
            <person name="Zhang Z.-R."/>
            <person name="Yuan S.-M."/>
            <person name="Zhang X.-Y."/>
        </authorList>
    </citation>
    <scope>NUCLEOTIDE SEQUENCE [LARGE SCALE GENOMIC DNA]</scope>
    <source>
        <strain evidence="4 5">SDUM1044001</strain>
    </source>
</reference>
<proteinExistence type="predicted"/>
<feature type="domain" description="N-acetyltransferase" evidence="3">
    <location>
        <begin position="8"/>
        <end position="164"/>
    </location>
</feature>
<dbReference type="CDD" id="cd04301">
    <property type="entry name" value="NAT_SF"/>
    <property type="match status" value="1"/>
</dbReference>
<keyword evidence="2" id="KW-0012">Acyltransferase</keyword>
<dbReference type="PANTHER" id="PTHR43420:SF12">
    <property type="entry name" value="N-ACETYLTRANSFERASE DOMAIN-CONTAINING PROTEIN"/>
    <property type="match status" value="1"/>
</dbReference>
<evidence type="ECO:0000256" key="2">
    <source>
        <dbReference type="ARBA" id="ARBA00023315"/>
    </source>
</evidence>
<dbReference type="RefSeq" id="WP_340327994.1">
    <property type="nucleotide sequence ID" value="NZ_JAZHOF010000001.1"/>
</dbReference>
<evidence type="ECO:0000313" key="4">
    <source>
        <dbReference type="EMBL" id="MEJ8570262.1"/>
    </source>
</evidence>
<evidence type="ECO:0000256" key="1">
    <source>
        <dbReference type="ARBA" id="ARBA00022679"/>
    </source>
</evidence>
<dbReference type="AlphaFoldDB" id="A0AAW9RJC4"/>
<dbReference type="InterPro" id="IPR016181">
    <property type="entry name" value="Acyl_CoA_acyltransferase"/>
</dbReference>
<dbReference type="GO" id="GO:0016747">
    <property type="term" value="F:acyltransferase activity, transferring groups other than amino-acyl groups"/>
    <property type="evidence" value="ECO:0007669"/>
    <property type="project" value="InterPro"/>
</dbReference>
<dbReference type="InterPro" id="IPR000182">
    <property type="entry name" value="GNAT_dom"/>
</dbReference>
<evidence type="ECO:0000259" key="3">
    <source>
        <dbReference type="PROSITE" id="PS51186"/>
    </source>
</evidence>
<dbReference type="PANTHER" id="PTHR43420">
    <property type="entry name" value="ACETYLTRANSFERASE"/>
    <property type="match status" value="1"/>
</dbReference>
<keyword evidence="1" id="KW-0808">Transferase</keyword>
<protein>
    <submittedName>
        <fullName evidence="4">GNAT family N-acetyltransferase</fullName>
    </submittedName>
</protein>
<sequence>MTLDNSSIRFRPACRDDVGTILDIWHEGWWDAHGAVAPDALRRHRARSDTAARIPGILGRAAIAEVDGVAAGFVSVDGNEIVNIYVSRPFRGSGLAPKLLAEGERLIAATGARDCLLWCAAGNERAYRFYLRQGWRDDGVHDHGASTPEGPVPLPCHRMVKEIAGTGAG</sequence>
<dbReference type="InterPro" id="IPR050680">
    <property type="entry name" value="YpeA/RimI_acetyltransf"/>
</dbReference>
<dbReference type="PROSITE" id="PS51186">
    <property type="entry name" value="GNAT"/>
    <property type="match status" value="1"/>
</dbReference>
<keyword evidence="5" id="KW-1185">Reference proteome</keyword>
<dbReference type="Gene3D" id="3.40.630.30">
    <property type="match status" value="1"/>
</dbReference>
<comment type="caution">
    <text evidence="4">The sequence shown here is derived from an EMBL/GenBank/DDBJ whole genome shotgun (WGS) entry which is preliminary data.</text>
</comment>
<dbReference type="SUPFAM" id="SSF55729">
    <property type="entry name" value="Acyl-CoA N-acyltransferases (Nat)"/>
    <property type="match status" value="1"/>
</dbReference>
<gene>
    <name evidence="4" type="ORF">V3328_02155</name>
</gene>
<dbReference type="Proteomes" id="UP001378188">
    <property type="component" value="Unassembled WGS sequence"/>
</dbReference>
<evidence type="ECO:0000313" key="5">
    <source>
        <dbReference type="Proteomes" id="UP001378188"/>
    </source>
</evidence>
<organism evidence="4 5">
    <name type="scientific">Microbaculum marinum</name>
    <dbReference type="NCBI Taxonomy" id="1764581"/>
    <lineage>
        <taxon>Bacteria</taxon>
        <taxon>Pseudomonadati</taxon>
        <taxon>Pseudomonadota</taxon>
        <taxon>Alphaproteobacteria</taxon>
        <taxon>Hyphomicrobiales</taxon>
        <taxon>Tepidamorphaceae</taxon>
        <taxon>Microbaculum</taxon>
    </lineage>
</organism>